<protein>
    <submittedName>
        <fullName evidence="2">Peptidyl-prolyl isomerase PASTICCINO1</fullName>
    </submittedName>
</protein>
<accession>A0A1R3H7W7</accession>
<name>A0A1R3H7W7_COCAP</name>
<gene>
    <name evidence="2" type="ORF">CCACVL1_21130</name>
</gene>
<organism evidence="2 3">
    <name type="scientific">Corchorus capsularis</name>
    <name type="common">Jute</name>
    <dbReference type="NCBI Taxonomy" id="210143"/>
    <lineage>
        <taxon>Eukaryota</taxon>
        <taxon>Viridiplantae</taxon>
        <taxon>Streptophyta</taxon>
        <taxon>Embryophyta</taxon>
        <taxon>Tracheophyta</taxon>
        <taxon>Spermatophyta</taxon>
        <taxon>Magnoliopsida</taxon>
        <taxon>eudicotyledons</taxon>
        <taxon>Gunneridae</taxon>
        <taxon>Pentapetalae</taxon>
        <taxon>rosids</taxon>
        <taxon>malvids</taxon>
        <taxon>Malvales</taxon>
        <taxon>Malvaceae</taxon>
        <taxon>Grewioideae</taxon>
        <taxon>Apeibeae</taxon>
        <taxon>Corchorus</taxon>
    </lineage>
</organism>
<feature type="region of interest" description="Disordered" evidence="1">
    <location>
        <begin position="1"/>
        <end position="52"/>
    </location>
</feature>
<dbReference type="STRING" id="210143.A0A1R3H7W7"/>
<feature type="non-terminal residue" evidence="2">
    <location>
        <position position="52"/>
    </location>
</feature>
<dbReference type="AlphaFoldDB" id="A0A1R3H7W7"/>
<dbReference type="EMBL" id="AWWV01012527">
    <property type="protein sequence ID" value="OMO66445.1"/>
    <property type="molecule type" value="Genomic_DNA"/>
</dbReference>
<keyword evidence="2" id="KW-0413">Isomerase</keyword>
<evidence type="ECO:0000256" key="1">
    <source>
        <dbReference type="SAM" id="MobiDB-lite"/>
    </source>
</evidence>
<dbReference type="GO" id="GO:0016853">
    <property type="term" value="F:isomerase activity"/>
    <property type="evidence" value="ECO:0007669"/>
    <property type="project" value="UniProtKB-KW"/>
</dbReference>
<dbReference type="Gramene" id="OMO66445">
    <property type="protein sequence ID" value="OMO66445"/>
    <property type="gene ID" value="CCACVL1_21130"/>
</dbReference>
<keyword evidence="3" id="KW-1185">Reference proteome</keyword>
<reference evidence="2 3" key="1">
    <citation type="submission" date="2013-09" db="EMBL/GenBank/DDBJ databases">
        <title>Corchorus capsularis genome sequencing.</title>
        <authorList>
            <person name="Alam M."/>
            <person name="Haque M.S."/>
            <person name="Islam M.S."/>
            <person name="Emdad E.M."/>
            <person name="Islam M.M."/>
            <person name="Ahmed B."/>
            <person name="Halim A."/>
            <person name="Hossen Q.M.M."/>
            <person name="Hossain M.Z."/>
            <person name="Ahmed R."/>
            <person name="Khan M.M."/>
            <person name="Islam R."/>
            <person name="Rashid M.M."/>
            <person name="Khan S.A."/>
            <person name="Rahman M.S."/>
            <person name="Alam M."/>
        </authorList>
    </citation>
    <scope>NUCLEOTIDE SEQUENCE [LARGE SCALE GENOMIC DNA]</scope>
    <source>
        <strain evidence="3">cv. CVL-1</strain>
        <tissue evidence="2">Whole seedling</tissue>
    </source>
</reference>
<sequence length="52" mass="5665">MAAEEGTEQSYLPKKKKSESEDDKRRKKIVPGSLMKALMRPGGGESNPSDGD</sequence>
<dbReference type="Proteomes" id="UP000188268">
    <property type="component" value="Unassembled WGS sequence"/>
</dbReference>
<evidence type="ECO:0000313" key="3">
    <source>
        <dbReference type="Proteomes" id="UP000188268"/>
    </source>
</evidence>
<comment type="caution">
    <text evidence="2">The sequence shown here is derived from an EMBL/GenBank/DDBJ whole genome shotgun (WGS) entry which is preliminary data.</text>
</comment>
<proteinExistence type="predicted"/>
<evidence type="ECO:0000313" key="2">
    <source>
        <dbReference type="EMBL" id="OMO66445.1"/>
    </source>
</evidence>